<accession>A0A182IWB4</accession>
<dbReference type="AlphaFoldDB" id="A0A182IWB4"/>
<evidence type="ECO:0000313" key="1">
    <source>
        <dbReference type="EnsemblMetazoa" id="AATE006722-PA.1"/>
    </source>
</evidence>
<reference evidence="1" key="1">
    <citation type="submission" date="2022-08" db="UniProtKB">
        <authorList>
            <consortium name="EnsemblMetazoa"/>
        </authorList>
    </citation>
    <scope>IDENTIFICATION</scope>
    <source>
        <strain evidence="1">EBRO</strain>
    </source>
</reference>
<protein>
    <submittedName>
        <fullName evidence="1">Uncharacterized protein</fullName>
    </submittedName>
</protein>
<organism evidence="1">
    <name type="scientific">Anopheles atroparvus</name>
    <name type="common">European mosquito</name>
    <dbReference type="NCBI Taxonomy" id="41427"/>
    <lineage>
        <taxon>Eukaryota</taxon>
        <taxon>Metazoa</taxon>
        <taxon>Ecdysozoa</taxon>
        <taxon>Arthropoda</taxon>
        <taxon>Hexapoda</taxon>
        <taxon>Insecta</taxon>
        <taxon>Pterygota</taxon>
        <taxon>Neoptera</taxon>
        <taxon>Endopterygota</taxon>
        <taxon>Diptera</taxon>
        <taxon>Nematocera</taxon>
        <taxon>Culicoidea</taxon>
        <taxon>Culicidae</taxon>
        <taxon>Anophelinae</taxon>
        <taxon>Anopheles</taxon>
    </lineage>
</organism>
<dbReference type="VEuPathDB" id="VectorBase:AATE006722"/>
<proteinExistence type="predicted"/>
<sequence>MFASPAGGDPRAPETTYFTCAHIKEFLCLLLDTLLISVAMLLLPLSLRLLLLLHLYLGLQMMLLLGLCLRLLLLQLLLLLLLLLPSPCLSAPYDIAEKVLEKTLSQPDDKGHVGLDVSEKLCTSVVSGVDVIPVLQSSGI</sequence>
<dbReference type="EnsemblMetazoa" id="AATE006722-RA">
    <property type="protein sequence ID" value="AATE006722-PA.1"/>
    <property type="gene ID" value="AATE006722"/>
</dbReference>
<dbReference type="EMBL" id="AXCP01007193">
    <property type="status" value="NOT_ANNOTATED_CDS"/>
    <property type="molecule type" value="Genomic_DNA"/>
</dbReference>
<name>A0A182IWB4_ANOAO</name>